<gene>
    <name evidence="1" type="ORF">S03H2_25828</name>
</gene>
<reference evidence="1" key="1">
    <citation type="journal article" date="2014" name="Front. Microbiol.">
        <title>High frequency of phylogenetically diverse reductive dehalogenase-homologous genes in deep subseafloor sedimentary metagenomes.</title>
        <authorList>
            <person name="Kawai M."/>
            <person name="Futagami T."/>
            <person name="Toyoda A."/>
            <person name="Takaki Y."/>
            <person name="Nishi S."/>
            <person name="Hori S."/>
            <person name="Arai W."/>
            <person name="Tsubouchi T."/>
            <person name="Morono Y."/>
            <person name="Uchiyama I."/>
            <person name="Ito T."/>
            <person name="Fujiyama A."/>
            <person name="Inagaki F."/>
            <person name="Takami H."/>
        </authorList>
    </citation>
    <scope>NUCLEOTIDE SEQUENCE</scope>
    <source>
        <strain evidence="1">Expedition CK06-06</strain>
    </source>
</reference>
<dbReference type="EMBL" id="BARU01014742">
    <property type="protein sequence ID" value="GAH36273.1"/>
    <property type="molecule type" value="Genomic_DNA"/>
</dbReference>
<evidence type="ECO:0000313" key="1">
    <source>
        <dbReference type="EMBL" id="GAH36273.1"/>
    </source>
</evidence>
<name>X1GTD4_9ZZZZ</name>
<comment type="caution">
    <text evidence="1">The sequence shown here is derived from an EMBL/GenBank/DDBJ whole genome shotgun (WGS) entry which is preliminary data.</text>
</comment>
<organism evidence="1">
    <name type="scientific">marine sediment metagenome</name>
    <dbReference type="NCBI Taxonomy" id="412755"/>
    <lineage>
        <taxon>unclassified sequences</taxon>
        <taxon>metagenomes</taxon>
        <taxon>ecological metagenomes</taxon>
    </lineage>
</organism>
<proteinExistence type="predicted"/>
<dbReference type="AlphaFoldDB" id="X1GTD4"/>
<sequence length="47" mass="5805">MVYKLINEWKSEEMFEALKEFYNLGYNAEVMRVLIKRDYDRQIKTPT</sequence>
<accession>X1GTD4</accession>
<protein>
    <submittedName>
        <fullName evidence="1">Uncharacterized protein</fullName>
    </submittedName>
</protein>